<organism evidence="1 2">
    <name type="scientific">Romanomermis culicivorax</name>
    <name type="common">Nematode worm</name>
    <dbReference type="NCBI Taxonomy" id="13658"/>
    <lineage>
        <taxon>Eukaryota</taxon>
        <taxon>Metazoa</taxon>
        <taxon>Ecdysozoa</taxon>
        <taxon>Nematoda</taxon>
        <taxon>Enoplea</taxon>
        <taxon>Dorylaimia</taxon>
        <taxon>Mermithida</taxon>
        <taxon>Mermithoidea</taxon>
        <taxon>Mermithidae</taxon>
        <taxon>Romanomermis</taxon>
    </lineage>
</organism>
<accession>A0A915IHH0</accession>
<keyword evidence="1" id="KW-1185">Reference proteome</keyword>
<evidence type="ECO:0000313" key="1">
    <source>
        <dbReference type="Proteomes" id="UP000887565"/>
    </source>
</evidence>
<dbReference type="Proteomes" id="UP000887565">
    <property type="component" value="Unplaced"/>
</dbReference>
<dbReference type="WBParaSite" id="nRc.2.0.1.t12817-RA">
    <property type="protein sequence ID" value="nRc.2.0.1.t12817-RA"/>
    <property type="gene ID" value="nRc.2.0.1.g12817"/>
</dbReference>
<protein>
    <submittedName>
        <fullName evidence="2">Uncharacterized protein</fullName>
    </submittedName>
</protein>
<reference evidence="2" key="1">
    <citation type="submission" date="2022-11" db="UniProtKB">
        <authorList>
            <consortium name="WormBaseParasite"/>
        </authorList>
    </citation>
    <scope>IDENTIFICATION</scope>
</reference>
<name>A0A915IHH0_ROMCU</name>
<evidence type="ECO:0000313" key="2">
    <source>
        <dbReference type="WBParaSite" id="nRc.2.0.1.t12817-RA"/>
    </source>
</evidence>
<proteinExistence type="predicted"/>
<dbReference type="AlphaFoldDB" id="A0A915IHH0"/>
<sequence length="65" mass="7261">CGRNPWRDFVNELKTVGKLWETQKRGSRNLVNELENFGDELTSLTEFSSAGPGRITVRPPATVGQ</sequence>